<evidence type="ECO:0000313" key="1">
    <source>
        <dbReference type="EMBL" id="KRO20878.1"/>
    </source>
</evidence>
<dbReference type="PATRIC" id="fig|480391.4.peg.1504"/>
<proteinExistence type="predicted"/>
<name>A0A0R2N4X6_9LACO</name>
<dbReference type="AlphaFoldDB" id="A0A0R2N4X6"/>
<protein>
    <submittedName>
        <fullName evidence="1">Uncharacterized protein</fullName>
    </submittedName>
</protein>
<dbReference type="EMBL" id="JQCQ01000055">
    <property type="protein sequence ID" value="KRO20878.1"/>
    <property type="molecule type" value="Genomic_DNA"/>
</dbReference>
<comment type="caution">
    <text evidence="1">The sequence shown here is derived from an EMBL/GenBank/DDBJ whole genome shotgun (WGS) entry which is preliminary data.</text>
</comment>
<reference evidence="1 2" key="1">
    <citation type="journal article" date="2015" name="Genome Announc.">
        <title>Expanding the biotechnology potential of lactobacilli through comparative genomics of 213 strains and associated genera.</title>
        <authorList>
            <person name="Sun Z."/>
            <person name="Harris H.M."/>
            <person name="McCann A."/>
            <person name="Guo C."/>
            <person name="Argimon S."/>
            <person name="Zhang W."/>
            <person name="Yang X."/>
            <person name="Jeffery I.B."/>
            <person name="Cooney J.C."/>
            <person name="Kagawa T.F."/>
            <person name="Liu W."/>
            <person name="Song Y."/>
            <person name="Salvetti E."/>
            <person name="Wrobel A."/>
            <person name="Rasinkangas P."/>
            <person name="Parkhill J."/>
            <person name="Rea M.C."/>
            <person name="O'Sullivan O."/>
            <person name="Ritari J."/>
            <person name="Douillard F.P."/>
            <person name="Paul Ross R."/>
            <person name="Yang R."/>
            <person name="Briner A.E."/>
            <person name="Felis G.E."/>
            <person name="de Vos W.M."/>
            <person name="Barrangou R."/>
            <person name="Klaenhammer T.R."/>
            <person name="Caufield P.W."/>
            <person name="Cui Y."/>
            <person name="Zhang H."/>
            <person name="O'Toole P.W."/>
        </authorList>
    </citation>
    <scope>NUCLEOTIDE SEQUENCE [LARGE SCALE GENOMIC DNA]</scope>
    <source>
        <strain evidence="1 2">DSM 23026</strain>
    </source>
</reference>
<keyword evidence="2" id="KW-1185">Reference proteome</keyword>
<accession>A0A0R2N4X6</accession>
<sequence>MGGIGLRIKIRLLIGALFIGAAFSVFPVMSQSFDNKNGSMSATQNTSSIKLISYNKKTNMLYGMVSGSYSNIITNNGLNLFVVANGKEVLLDNEDNVKVHDNHFTINLDKYPSSIINKYLNSEIKESVSLYVRIGTENQVKSDSINL</sequence>
<evidence type="ECO:0000313" key="2">
    <source>
        <dbReference type="Proteomes" id="UP000051249"/>
    </source>
</evidence>
<organism evidence="1 2">
    <name type="scientific">Pediococcus argentinicus</name>
    <dbReference type="NCBI Taxonomy" id="480391"/>
    <lineage>
        <taxon>Bacteria</taxon>
        <taxon>Bacillati</taxon>
        <taxon>Bacillota</taxon>
        <taxon>Bacilli</taxon>
        <taxon>Lactobacillales</taxon>
        <taxon>Lactobacillaceae</taxon>
        <taxon>Pediococcus</taxon>
    </lineage>
</organism>
<dbReference type="Proteomes" id="UP000051249">
    <property type="component" value="Unassembled WGS sequence"/>
</dbReference>
<gene>
    <name evidence="1" type="ORF">IV88_GL001480</name>
</gene>